<dbReference type="Proteomes" id="UP000199337">
    <property type="component" value="Unassembled WGS sequence"/>
</dbReference>
<dbReference type="OrthoDB" id="1807853at2"/>
<dbReference type="RefSeq" id="WP_092474222.1">
    <property type="nucleotide sequence ID" value="NZ_FOOX01000020.1"/>
</dbReference>
<evidence type="ECO:0000313" key="2">
    <source>
        <dbReference type="EMBL" id="SFH21852.1"/>
    </source>
</evidence>
<evidence type="ECO:0000313" key="3">
    <source>
        <dbReference type="Proteomes" id="UP000199337"/>
    </source>
</evidence>
<proteinExistence type="predicted"/>
<keyword evidence="1" id="KW-0175">Coiled coil</keyword>
<dbReference type="EMBL" id="FOOX01000020">
    <property type="protein sequence ID" value="SFH21852.1"/>
    <property type="molecule type" value="Genomic_DNA"/>
</dbReference>
<accession>A0A1I2Y898</accession>
<name>A0A1I2Y898_9FIRM</name>
<sequence length="107" mass="12484">MNTEVFLSELTAMNQKLGRDESNLSAEDKANFLKKQLSEYRQKEKLIQNDIKREIDDFFAWANMKKAGIEALNSMREYLRLEISRMEDLINGGPEIVQQKLSQTEKV</sequence>
<reference evidence="3" key="1">
    <citation type="submission" date="2016-10" db="EMBL/GenBank/DDBJ databases">
        <authorList>
            <person name="Varghese N."/>
            <person name="Submissions S."/>
        </authorList>
    </citation>
    <scope>NUCLEOTIDE SEQUENCE [LARGE SCALE GENOMIC DNA]</scope>
    <source>
        <strain evidence="3">DSM 17038</strain>
    </source>
</reference>
<dbReference type="AlphaFoldDB" id="A0A1I2Y898"/>
<dbReference type="STRING" id="341036.SAMN05660649_04299"/>
<gene>
    <name evidence="2" type="ORF">SAMN05660649_04299</name>
</gene>
<protein>
    <submittedName>
        <fullName evidence="2">Uncharacterized protein</fullName>
    </submittedName>
</protein>
<feature type="coiled-coil region" evidence="1">
    <location>
        <begin position="23"/>
        <end position="50"/>
    </location>
</feature>
<evidence type="ECO:0000256" key="1">
    <source>
        <dbReference type="SAM" id="Coils"/>
    </source>
</evidence>
<organism evidence="2 3">
    <name type="scientific">Desulfotruncus arcticus DSM 17038</name>
    <dbReference type="NCBI Taxonomy" id="1121424"/>
    <lineage>
        <taxon>Bacteria</taxon>
        <taxon>Bacillati</taxon>
        <taxon>Bacillota</taxon>
        <taxon>Clostridia</taxon>
        <taxon>Eubacteriales</taxon>
        <taxon>Desulfallaceae</taxon>
        <taxon>Desulfotruncus</taxon>
    </lineage>
</organism>
<keyword evidence="3" id="KW-1185">Reference proteome</keyword>